<feature type="chain" id="PRO_5016595878" evidence="1">
    <location>
        <begin position="21"/>
        <end position="67"/>
    </location>
</feature>
<dbReference type="Proteomes" id="UP000252519">
    <property type="component" value="Unassembled WGS sequence"/>
</dbReference>
<evidence type="ECO:0000313" key="2">
    <source>
        <dbReference type="EMBL" id="RCN33049.1"/>
    </source>
</evidence>
<keyword evidence="3" id="KW-1185">Reference proteome</keyword>
<name>A0A368FPW1_ANCCA</name>
<gene>
    <name evidence="2" type="ORF">ANCCAN_21126</name>
</gene>
<evidence type="ECO:0000256" key="1">
    <source>
        <dbReference type="SAM" id="SignalP"/>
    </source>
</evidence>
<comment type="caution">
    <text evidence="2">The sequence shown here is derived from an EMBL/GenBank/DDBJ whole genome shotgun (WGS) entry which is preliminary data.</text>
</comment>
<keyword evidence="1" id="KW-0732">Signal</keyword>
<evidence type="ECO:0000313" key="3">
    <source>
        <dbReference type="Proteomes" id="UP000252519"/>
    </source>
</evidence>
<dbReference type="EMBL" id="JOJR01000981">
    <property type="protein sequence ID" value="RCN33049.1"/>
    <property type="molecule type" value="Genomic_DNA"/>
</dbReference>
<proteinExistence type="predicted"/>
<sequence>MIQHILLMSLICSFIVLTTAQFGYNYGGYNGFGGGYGTESYGELIAPLMITAYRIKMPMSHLCSTRR</sequence>
<feature type="signal peptide" evidence="1">
    <location>
        <begin position="1"/>
        <end position="20"/>
    </location>
</feature>
<dbReference type="AlphaFoldDB" id="A0A368FPW1"/>
<reference evidence="2 3" key="1">
    <citation type="submission" date="2014-10" db="EMBL/GenBank/DDBJ databases">
        <title>Draft genome of the hookworm Ancylostoma caninum.</title>
        <authorList>
            <person name="Mitreva M."/>
        </authorList>
    </citation>
    <scope>NUCLEOTIDE SEQUENCE [LARGE SCALE GENOMIC DNA]</scope>
    <source>
        <strain evidence="2 3">Baltimore</strain>
    </source>
</reference>
<accession>A0A368FPW1</accession>
<organism evidence="2 3">
    <name type="scientific">Ancylostoma caninum</name>
    <name type="common">Dog hookworm</name>
    <dbReference type="NCBI Taxonomy" id="29170"/>
    <lineage>
        <taxon>Eukaryota</taxon>
        <taxon>Metazoa</taxon>
        <taxon>Ecdysozoa</taxon>
        <taxon>Nematoda</taxon>
        <taxon>Chromadorea</taxon>
        <taxon>Rhabditida</taxon>
        <taxon>Rhabditina</taxon>
        <taxon>Rhabditomorpha</taxon>
        <taxon>Strongyloidea</taxon>
        <taxon>Ancylostomatidae</taxon>
        <taxon>Ancylostomatinae</taxon>
        <taxon>Ancylostoma</taxon>
    </lineage>
</organism>
<protein>
    <submittedName>
        <fullName evidence="2">Uncharacterized protein</fullName>
    </submittedName>
</protein>